<reference evidence="1 2" key="1">
    <citation type="submission" date="2019-01" db="EMBL/GenBank/DDBJ databases">
        <authorList>
            <consortium name="Pathogen Informatics"/>
        </authorList>
    </citation>
    <scope>NUCLEOTIDE SEQUENCE [LARGE SCALE GENOMIC DNA]</scope>
    <source>
        <strain evidence="1 2">NCTC10186</strain>
    </source>
</reference>
<evidence type="ECO:0000313" key="2">
    <source>
        <dbReference type="Proteomes" id="UP000289862"/>
    </source>
</evidence>
<keyword evidence="2" id="KW-1185">Reference proteome</keyword>
<dbReference type="Proteomes" id="UP000289862">
    <property type="component" value="Chromosome"/>
</dbReference>
<organism evidence="1 2">
    <name type="scientific">Mycoplasmopsis gallopavonis</name>
    <dbReference type="NCBI Taxonomy" id="76629"/>
    <lineage>
        <taxon>Bacteria</taxon>
        <taxon>Bacillati</taxon>
        <taxon>Mycoplasmatota</taxon>
        <taxon>Mycoplasmoidales</taxon>
        <taxon>Metamycoplasmataceae</taxon>
        <taxon>Mycoplasmopsis</taxon>
    </lineage>
</organism>
<name>A0A449AZG6_9BACT</name>
<accession>A0A449AZG6</accession>
<evidence type="ECO:0000313" key="1">
    <source>
        <dbReference type="EMBL" id="VEU72891.1"/>
    </source>
</evidence>
<dbReference type="AlphaFoldDB" id="A0A449AZG6"/>
<sequence length="150" mass="17905">MSDKEFKLYTCRAKKGIEVESFFYDINGKEFESQKGKGLRPLVIFECQERIFFLTFRSQNNRKGYVSEILFKIKNSKNLDNDSYLECKNIHIMERKKFFQIFDESSKEELTEELIEELIGVNEKGEVEKIPITEPIIEPIKERMRKKKCK</sequence>
<gene>
    <name evidence="1" type="ORF">NCTC10186_00367</name>
</gene>
<dbReference type="KEGG" id="mgal:NCTC10186_00367"/>
<dbReference type="EMBL" id="LR215031">
    <property type="protein sequence ID" value="VEU72891.1"/>
    <property type="molecule type" value="Genomic_DNA"/>
</dbReference>
<protein>
    <submittedName>
        <fullName evidence="1">Uncharacterized protein</fullName>
    </submittedName>
</protein>
<dbReference type="RefSeq" id="WP_129724614.1">
    <property type="nucleotide sequence ID" value="NZ_LR215031.1"/>
</dbReference>
<proteinExistence type="predicted"/>
<dbReference type="NCBIfam" id="NF045891">
    <property type="entry name" value="ICE_Mbov_0400"/>
    <property type="match status" value="1"/>
</dbReference>